<proteinExistence type="predicted"/>
<dbReference type="EMBL" id="OZ037952">
    <property type="protein sequence ID" value="CAL1717295.1"/>
    <property type="molecule type" value="Genomic_DNA"/>
</dbReference>
<evidence type="ECO:0000313" key="1">
    <source>
        <dbReference type="EMBL" id="CAL1717295.1"/>
    </source>
</evidence>
<gene>
    <name evidence="1" type="ORF">GFSPODELE1_LOCUS11152</name>
</gene>
<accession>A0ABP1EBQ2</accession>
<evidence type="ECO:0000313" key="2">
    <source>
        <dbReference type="Proteomes" id="UP001497453"/>
    </source>
</evidence>
<protein>
    <recommendedName>
        <fullName evidence="3">BTB domain-containing protein</fullName>
    </recommendedName>
</protein>
<dbReference type="Proteomes" id="UP001497453">
    <property type="component" value="Chromosome 9"/>
</dbReference>
<evidence type="ECO:0008006" key="3">
    <source>
        <dbReference type="Google" id="ProtNLM"/>
    </source>
</evidence>
<keyword evidence="2" id="KW-1185">Reference proteome</keyword>
<organism evidence="1 2">
    <name type="scientific">Somion occarium</name>
    <dbReference type="NCBI Taxonomy" id="3059160"/>
    <lineage>
        <taxon>Eukaryota</taxon>
        <taxon>Fungi</taxon>
        <taxon>Dikarya</taxon>
        <taxon>Basidiomycota</taxon>
        <taxon>Agaricomycotina</taxon>
        <taxon>Agaricomycetes</taxon>
        <taxon>Polyporales</taxon>
        <taxon>Cerrenaceae</taxon>
        <taxon>Somion</taxon>
    </lineage>
</organism>
<reference evidence="2" key="1">
    <citation type="submission" date="2024-04" db="EMBL/GenBank/DDBJ databases">
        <authorList>
            <person name="Shaw F."/>
            <person name="Minotto A."/>
        </authorList>
    </citation>
    <scope>NUCLEOTIDE SEQUENCE [LARGE SCALE GENOMIC DNA]</scope>
</reference>
<name>A0ABP1EBQ2_9APHY</name>
<sequence length="344" mass="40438">MRIYSQPKRSLSTIYRGAEKTESIQEYLTAHQEFWYDSGDIVLISENGRPGGRAFKVHREHLTGYSFPFLMDWFRYLHSGLREVNGGIPVILLDDSTADVVFLLASLYYPGWKNSIFNRGQPVPVDVIETMLRIYRKYGIDILREEAFYRLKMYLPKSLNELDDLLLVYDSNSSRRISGLDRFDPVRLVNLARRYDLDHLLAMAFYLCCQIDPILLASSRSRDPNTLLSNKDLRICLIGRKRLQQINAVATRWLFSNIPRRHCTYYPPFSHRKRLNWDCHPLRPSTWFESAELNMCAACLKDVRSMFDNMRTLVWQDLHIVFDPSPEPWAQSVWRRPEASMKKL</sequence>